<evidence type="ECO:0000256" key="2">
    <source>
        <dbReference type="ARBA" id="ARBA00022723"/>
    </source>
</evidence>
<keyword evidence="5" id="KW-0812">Transmembrane</keyword>
<dbReference type="Gene3D" id="3.90.1590.10">
    <property type="entry name" value="glutathione-dependent formaldehyde- activating enzyme (gfa)"/>
    <property type="match status" value="1"/>
</dbReference>
<dbReference type="PROSITE" id="PS50244">
    <property type="entry name" value="S5A_REDUCTASE"/>
    <property type="match status" value="1"/>
</dbReference>
<evidence type="ECO:0000256" key="3">
    <source>
        <dbReference type="ARBA" id="ARBA00022833"/>
    </source>
</evidence>
<organism evidence="7 8">
    <name type="scientific">Hyphodiscus hymeniophilus</name>
    <dbReference type="NCBI Taxonomy" id="353542"/>
    <lineage>
        <taxon>Eukaryota</taxon>
        <taxon>Fungi</taxon>
        <taxon>Dikarya</taxon>
        <taxon>Ascomycota</taxon>
        <taxon>Pezizomycotina</taxon>
        <taxon>Leotiomycetes</taxon>
        <taxon>Helotiales</taxon>
        <taxon>Hyphodiscaceae</taxon>
        <taxon>Hyphodiscus</taxon>
    </lineage>
</organism>
<evidence type="ECO:0000313" key="7">
    <source>
        <dbReference type="EMBL" id="KAG0651430.1"/>
    </source>
</evidence>
<dbReference type="Proteomes" id="UP000785200">
    <property type="component" value="Unassembled WGS sequence"/>
</dbReference>
<evidence type="ECO:0000313" key="8">
    <source>
        <dbReference type="Proteomes" id="UP000785200"/>
    </source>
</evidence>
<feature type="transmembrane region" description="Helical" evidence="5">
    <location>
        <begin position="192"/>
        <end position="211"/>
    </location>
</feature>
<dbReference type="InterPro" id="IPR010721">
    <property type="entry name" value="UstE-like"/>
</dbReference>
<dbReference type="GO" id="GO:0016846">
    <property type="term" value="F:carbon-sulfur lyase activity"/>
    <property type="evidence" value="ECO:0007669"/>
    <property type="project" value="InterPro"/>
</dbReference>
<dbReference type="InterPro" id="IPR011057">
    <property type="entry name" value="Mss4-like_sf"/>
</dbReference>
<feature type="domain" description="CENP-V/GFA" evidence="6">
    <location>
        <begin position="328"/>
        <end position="434"/>
    </location>
</feature>
<gene>
    <name evidence="7" type="ORF">D0Z07_2071</name>
</gene>
<dbReference type="InterPro" id="IPR006913">
    <property type="entry name" value="CENP-V/GFA"/>
</dbReference>
<feature type="transmembrane region" description="Helical" evidence="5">
    <location>
        <begin position="12"/>
        <end position="32"/>
    </location>
</feature>
<evidence type="ECO:0000256" key="5">
    <source>
        <dbReference type="SAM" id="Phobius"/>
    </source>
</evidence>
<keyword evidence="8" id="KW-1185">Reference proteome</keyword>
<feature type="transmembrane region" description="Helical" evidence="5">
    <location>
        <begin position="105"/>
        <end position="125"/>
    </location>
</feature>
<comment type="caution">
    <text evidence="7">The sequence shown here is derived from an EMBL/GenBank/DDBJ whole genome shotgun (WGS) entry which is preliminary data.</text>
</comment>
<dbReference type="GO" id="GO:0046872">
    <property type="term" value="F:metal ion binding"/>
    <property type="evidence" value="ECO:0007669"/>
    <property type="project" value="UniProtKB-KW"/>
</dbReference>
<proteinExistence type="inferred from homology"/>
<dbReference type="Gene3D" id="1.20.120.1630">
    <property type="match status" value="1"/>
</dbReference>
<keyword evidence="2" id="KW-0479">Metal-binding</keyword>
<keyword evidence="3" id="KW-0862">Zinc</keyword>
<feature type="transmembrane region" description="Helical" evidence="5">
    <location>
        <begin position="223"/>
        <end position="245"/>
    </location>
</feature>
<feature type="transmembrane region" description="Helical" evidence="5">
    <location>
        <begin position="39"/>
        <end position="59"/>
    </location>
</feature>
<protein>
    <recommendedName>
        <fullName evidence="6">CENP-V/GFA domain-containing protein</fullName>
    </recommendedName>
</protein>
<dbReference type="PANTHER" id="PTHR32251">
    <property type="entry name" value="3-OXO-5-ALPHA-STEROID 4-DEHYDROGENASE"/>
    <property type="match status" value="1"/>
</dbReference>
<dbReference type="AlphaFoldDB" id="A0A9P6VPQ8"/>
<dbReference type="Pfam" id="PF06966">
    <property type="entry name" value="DUF1295"/>
    <property type="match status" value="1"/>
</dbReference>
<feature type="region of interest" description="Disordered" evidence="4">
    <location>
        <begin position="310"/>
        <end position="332"/>
    </location>
</feature>
<keyword evidence="5" id="KW-0472">Membrane</keyword>
<accession>A0A9P6VPQ8</accession>
<name>A0A9P6VPQ8_9HELO</name>
<reference evidence="7" key="1">
    <citation type="submission" date="2019-07" db="EMBL/GenBank/DDBJ databases">
        <title>Hyphodiscus hymeniophilus genome sequencing and assembly.</title>
        <authorList>
            <person name="Kramer G."/>
            <person name="Nodwell J."/>
        </authorList>
    </citation>
    <scope>NUCLEOTIDE SEQUENCE</scope>
    <source>
        <strain evidence="7">ATCC 34498</strain>
    </source>
</reference>
<feature type="transmembrane region" description="Helical" evidence="5">
    <location>
        <begin position="65"/>
        <end position="84"/>
    </location>
</feature>
<comment type="similarity">
    <text evidence="1">Belongs to the Gfa family.</text>
</comment>
<dbReference type="OrthoDB" id="67965at2759"/>
<dbReference type="PROSITE" id="PS51891">
    <property type="entry name" value="CENP_V_GFA"/>
    <property type="match status" value="1"/>
</dbReference>
<dbReference type="GO" id="GO:0016020">
    <property type="term" value="C:membrane"/>
    <property type="evidence" value="ECO:0007669"/>
    <property type="project" value="TreeGrafter"/>
</dbReference>
<dbReference type="EMBL" id="VNKQ01000004">
    <property type="protein sequence ID" value="KAG0651430.1"/>
    <property type="molecule type" value="Genomic_DNA"/>
</dbReference>
<dbReference type="SUPFAM" id="SSF51316">
    <property type="entry name" value="Mss4-like"/>
    <property type="match status" value="1"/>
</dbReference>
<keyword evidence="5" id="KW-1133">Transmembrane helix</keyword>
<evidence type="ECO:0000256" key="1">
    <source>
        <dbReference type="ARBA" id="ARBA00005495"/>
    </source>
</evidence>
<sequence>MVIHVLDNYYLAITLLITIGYQLFFFAIAFSLKFDKLTDFAGGTNFVVLAIITLAFSGHHNARQIVASLFIMIWGLRLSAFLLFRILKTGKDDRFDDKRDKFFPFLGFWVFQMLWVWTVSLPVTVLNSPNVTRYPQPAFGTGRDIAGVILYAIGITMESVSDVQKYLFKARQSDKSAICDKGFFSWTRHPNYFGEIIIQFAIFMIAVTPAANGYVKGQAYKALYATILGAFFLTILLMFVSGLTLQERPGAKKRYEKGSHWEEYARYLNRTSILIPFPPQLYEKMPTLLKRTIFLEFPIYVFDPAKHSDGAKGQSAAEEGESSGHKPSQGDNRQKCGAIAFKTPLREPLAIYICHCDECRRQSSSAFGCSAIFPTFSIPKKMKDAMSVYSRPTASGHSLNCYFCKSCGTRLIHSTPGKNVVSVKGGCIQGLDWSKARHIWCKRAMVPIPESVERDEEEPADTFGYGAAVNSGGDEVPVGGIGIQMAE</sequence>
<dbReference type="PANTHER" id="PTHR32251:SF15">
    <property type="entry name" value="3-OXO-5-ALPHA-STEROID 4-DEHYDROGENASE (DUF1295)"/>
    <property type="match status" value="1"/>
</dbReference>
<dbReference type="Pfam" id="PF04828">
    <property type="entry name" value="GFA"/>
    <property type="match status" value="1"/>
</dbReference>
<evidence type="ECO:0000256" key="4">
    <source>
        <dbReference type="SAM" id="MobiDB-lite"/>
    </source>
</evidence>
<evidence type="ECO:0000259" key="6">
    <source>
        <dbReference type="PROSITE" id="PS51891"/>
    </source>
</evidence>